<dbReference type="PANTHER" id="PTHR35703:SF2">
    <property type="entry name" value="HEME OXYGENASE 1, CHLOROPLASTIC-RELATED"/>
    <property type="match status" value="1"/>
</dbReference>
<accession>A0A9D4V9U4</accession>
<dbReference type="GO" id="GO:0006788">
    <property type="term" value="P:heme oxidation"/>
    <property type="evidence" value="ECO:0007669"/>
    <property type="project" value="InterPro"/>
</dbReference>
<protein>
    <recommendedName>
        <fullName evidence="2">heme oxygenase (biliverdin-producing)</fullName>
        <ecNumber evidence="2">1.14.14.18</ecNumber>
    </recommendedName>
</protein>
<keyword evidence="4" id="KW-0479">Metal-binding</keyword>
<keyword evidence="9" id="KW-1185">Reference proteome</keyword>
<dbReference type="SUPFAM" id="SSF48613">
    <property type="entry name" value="Heme oxygenase-like"/>
    <property type="match status" value="1"/>
</dbReference>
<dbReference type="GO" id="GO:0004392">
    <property type="term" value="F:heme oxygenase (decyclizing) activity"/>
    <property type="evidence" value="ECO:0007669"/>
    <property type="project" value="UniProtKB-EC"/>
</dbReference>
<dbReference type="PANTHER" id="PTHR35703">
    <property type="entry name" value="HEME OXYGENASE 1, CHLOROPLASTIC-RELATED"/>
    <property type="match status" value="1"/>
</dbReference>
<comment type="caution">
    <text evidence="8">The sequence shown here is derived from an EMBL/GenBank/DDBJ whole genome shotgun (WGS) entry which is preliminary data.</text>
</comment>
<dbReference type="EC" id="1.14.14.18" evidence="2"/>
<evidence type="ECO:0000313" key="8">
    <source>
        <dbReference type="EMBL" id="KAI5082232.1"/>
    </source>
</evidence>
<evidence type="ECO:0000256" key="2">
    <source>
        <dbReference type="ARBA" id="ARBA00012360"/>
    </source>
</evidence>
<evidence type="ECO:0000256" key="4">
    <source>
        <dbReference type="ARBA" id="ARBA00022723"/>
    </source>
</evidence>
<dbReference type="InterPro" id="IPR016084">
    <property type="entry name" value="Haem_Oase-like_multi-hlx"/>
</dbReference>
<sequence>MSHTTTFLLSSPLPYRTATCLSSLPTFRASLERKKGFGPPQTHKEKGPSKQLQESLQGASAEGKKAILLHNDSRELQSVVKSVEQDMSKKRTRQLNIDREVAAKGKVDFVKVESWGSEGKDQRDVDNLKVKSFSPSFSSRDTTGSFYERLVHRIQLLESKGEISVVHAKTLPPFQDWNFGEERYLQYLVDQLAVFDALRTSIAPISEQESKSTLFNEDKFAAAVKIFDESLGLERSEALQDDIKTFSKAMGAVHKKIFEVPKPTTQTTAYVKYLRQLAGVSGSTKPGKEGYLQLLSHIFVVYVTHLTTGIRIGAKALDCVSLLKHSKAVRFYRFYPQNIRDPLKVLIQAINRVAYLIPADEDQEMVMEELPKAIQKTSLLLAILAVREKQ</sequence>
<dbReference type="CDD" id="cd19165">
    <property type="entry name" value="HemeO"/>
    <property type="match status" value="1"/>
</dbReference>
<keyword evidence="6" id="KW-0408">Iron</keyword>
<keyword evidence="5" id="KW-0560">Oxidoreductase</keyword>
<dbReference type="GO" id="GO:0010024">
    <property type="term" value="P:phytochromobilin biosynthetic process"/>
    <property type="evidence" value="ECO:0007669"/>
    <property type="project" value="TreeGrafter"/>
</dbReference>
<evidence type="ECO:0000256" key="5">
    <source>
        <dbReference type="ARBA" id="ARBA00023002"/>
    </source>
</evidence>
<comment type="similarity">
    <text evidence="1">Belongs to the heme oxygenase family.</text>
</comment>
<dbReference type="Proteomes" id="UP000886520">
    <property type="component" value="Chromosome 2"/>
</dbReference>
<feature type="region of interest" description="Disordered" evidence="7">
    <location>
        <begin position="33"/>
        <end position="57"/>
    </location>
</feature>
<evidence type="ECO:0000256" key="7">
    <source>
        <dbReference type="SAM" id="MobiDB-lite"/>
    </source>
</evidence>
<reference evidence="8" key="1">
    <citation type="submission" date="2021-01" db="EMBL/GenBank/DDBJ databases">
        <title>Adiantum capillus-veneris genome.</title>
        <authorList>
            <person name="Fang Y."/>
            <person name="Liao Q."/>
        </authorList>
    </citation>
    <scope>NUCLEOTIDE SEQUENCE</scope>
    <source>
        <strain evidence="8">H3</strain>
        <tissue evidence="8">Leaf</tissue>
    </source>
</reference>
<dbReference type="AlphaFoldDB" id="A0A9D4V9U4"/>
<gene>
    <name evidence="8" type="ORF">GOP47_0001975</name>
</gene>
<evidence type="ECO:0000256" key="6">
    <source>
        <dbReference type="ARBA" id="ARBA00023004"/>
    </source>
</evidence>
<dbReference type="Gene3D" id="1.20.910.10">
    <property type="entry name" value="Heme oxygenase-like"/>
    <property type="match status" value="1"/>
</dbReference>
<organism evidence="8 9">
    <name type="scientific">Adiantum capillus-veneris</name>
    <name type="common">Maidenhair fern</name>
    <dbReference type="NCBI Taxonomy" id="13818"/>
    <lineage>
        <taxon>Eukaryota</taxon>
        <taxon>Viridiplantae</taxon>
        <taxon>Streptophyta</taxon>
        <taxon>Embryophyta</taxon>
        <taxon>Tracheophyta</taxon>
        <taxon>Polypodiopsida</taxon>
        <taxon>Polypodiidae</taxon>
        <taxon>Polypodiales</taxon>
        <taxon>Pteridineae</taxon>
        <taxon>Pteridaceae</taxon>
        <taxon>Vittarioideae</taxon>
        <taxon>Adiantum</taxon>
    </lineage>
</organism>
<evidence type="ECO:0000313" key="9">
    <source>
        <dbReference type="Proteomes" id="UP000886520"/>
    </source>
</evidence>
<evidence type="ECO:0000256" key="1">
    <source>
        <dbReference type="ARBA" id="ARBA00006134"/>
    </source>
</evidence>
<dbReference type="EMBL" id="JABFUD020000003">
    <property type="protein sequence ID" value="KAI5082232.1"/>
    <property type="molecule type" value="Genomic_DNA"/>
</dbReference>
<keyword evidence="3" id="KW-0349">Heme</keyword>
<name>A0A9D4V9U4_ADICA</name>
<dbReference type="InterPro" id="IPR002051">
    <property type="entry name" value="Haem_Oase"/>
</dbReference>
<dbReference type="GO" id="GO:0046872">
    <property type="term" value="F:metal ion binding"/>
    <property type="evidence" value="ECO:0007669"/>
    <property type="project" value="UniProtKB-KW"/>
</dbReference>
<proteinExistence type="inferred from homology"/>
<dbReference type="OrthoDB" id="15304at2759"/>
<evidence type="ECO:0000256" key="3">
    <source>
        <dbReference type="ARBA" id="ARBA00022617"/>
    </source>
</evidence>
<dbReference type="InterPro" id="IPR016951">
    <property type="entry name" value="Haem_Oase_decyc_pln"/>
</dbReference>